<protein>
    <recommendedName>
        <fullName evidence="2">Voltage-gated hydrogen channel 1</fullName>
    </recommendedName>
    <alternativeName>
        <fullName evidence="12">Hydrogen voltage-gated channel 1</fullName>
    </alternativeName>
</protein>
<dbReference type="WBParaSite" id="ECPE_0000887501-mRNA-1">
    <property type="protein sequence ID" value="ECPE_0000887501-mRNA-1"/>
    <property type="gene ID" value="ECPE_0000887501"/>
</dbReference>
<sequence length="167" mass="19047">MFMIEISLKLFAVGPKHFCTHWIEVVDTIVTVISLVADSLVIADHVVHFGSHGDQNSGSLDAFGAAAGLLIVFRMWRIVRILNATIVTMSTGISNKIKKMKMKEIYLQRRIFQLERRLTKHHIPLPEELDELDDSDGSHHRLHLHFHRKHPHHLQSEGDSTDNHDPG</sequence>
<evidence type="ECO:0000256" key="2">
    <source>
        <dbReference type="ARBA" id="ARBA00015897"/>
    </source>
</evidence>
<comment type="subcellular location">
    <subcellularLocation>
        <location evidence="1">Cell membrane</location>
        <topology evidence="1">Multi-pass membrane protein</topology>
    </subcellularLocation>
</comment>
<evidence type="ECO:0000313" key="17">
    <source>
        <dbReference type="WBParaSite" id="ECPE_0000887501-mRNA-1"/>
    </source>
</evidence>
<gene>
    <name evidence="15" type="ORF">ECPE_LOCUS8847</name>
</gene>
<dbReference type="InterPro" id="IPR005821">
    <property type="entry name" value="Ion_trans_dom"/>
</dbReference>
<dbReference type="PANTHER" id="PTHR46480">
    <property type="entry name" value="F20B24.22"/>
    <property type="match status" value="1"/>
</dbReference>
<dbReference type="Pfam" id="PF00520">
    <property type="entry name" value="Ion_trans"/>
    <property type="match status" value="1"/>
</dbReference>
<evidence type="ECO:0000256" key="7">
    <source>
        <dbReference type="ARBA" id="ARBA00022989"/>
    </source>
</evidence>
<evidence type="ECO:0000259" key="14">
    <source>
        <dbReference type="Pfam" id="PF00520"/>
    </source>
</evidence>
<keyword evidence="9" id="KW-0406">Ion transport</keyword>
<evidence type="ECO:0000256" key="5">
    <source>
        <dbReference type="ARBA" id="ARBA00022692"/>
    </source>
</evidence>
<dbReference type="EMBL" id="UZAN01046553">
    <property type="protein sequence ID" value="VDP84297.1"/>
    <property type="molecule type" value="Genomic_DNA"/>
</dbReference>
<evidence type="ECO:0000256" key="12">
    <source>
        <dbReference type="ARBA" id="ARBA00031989"/>
    </source>
</evidence>
<keyword evidence="4" id="KW-1003">Cell membrane</keyword>
<evidence type="ECO:0000256" key="9">
    <source>
        <dbReference type="ARBA" id="ARBA00023065"/>
    </source>
</evidence>
<dbReference type="AlphaFoldDB" id="A0A183APG2"/>
<keyword evidence="11" id="KW-0407">Ion channel</keyword>
<keyword evidence="5" id="KW-0812">Transmembrane</keyword>
<dbReference type="InterPro" id="IPR031846">
    <property type="entry name" value="Hvcn1"/>
</dbReference>
<reference evidence="15 16" key="2">
    <citation type="submission" date="2018-11" db="EMBL/GenBank/DDBJ databases">
        <authorList>
            <consortium name="Pathogen Informatics"/>
        </authorList>
    </citation>
    <scope>NUCLEOTIDE SEQUENCE [LARGE SCALE GENOMIC DNA]</scope>
    <source>
        <strain evidence="15 16">Egypt</strain>
    </source>
</reference>
<keyword evidence="8" id="KW-0175">Coiled coil</keyword>
<dbReference type="OrthoDB" id="427456at2759"/>
<feature type="region of interest" description="Disordered" evidence="13">
    <location>
        <begin position="148"/>
        <end position="167"/>
    </location>
</feature>
<keyword evidence="7" id="KW-1133">Transmembrane helix</keyword>
<keyword evidence="10" id="KW-0472">Membrane</keyword>
<dbReference type="GO" id="GO:0030171">
    <property type="term" value="F:voltage-gated proton channel activity"/>
    <property type="evidence" value="ECO:0007669"/>
    <property type="project" value="InterPro"/>
</dbReference>
<name>A0A183APG2_9TREM</name>
<evidence type="ECO:0000256" key="10">
    <source>
        <dbReference type="ARBA" id="ARBA00023136"/>
    </source>
</evidence>
<evidence type="ECO:0000256" key="4">
    <source>
        <dbReference type="ARBA" id="ARBA00022475"/>
    </source>
</evidence>
<evidence type="ECO:0000256" key="11">
    <source>
        <dbReference type="ARBA" id="ARBA00023303"/>
    </source>
</evidence>
<dbReference type="InterPro" id="IPR027359">
    <property type="entry name" value="Volt_channel_dom_sf"/>
</dbReference>
<dbReference type="Gene3D" id="1.20.120.350">
    <property type="entry name" value="Voltage-gated potassium channels. Chain C"/>
    <property type="match status" value="1"/>
</dbReference>
<evidence type="ECO:0000313" key="16">
    <source>
        <dbReference type="Proteomes" id="UP000272942"/>
    </source>
</evidence>
<keyword evidence="3" id="KW-0813">Transport</keyword>
<reference evidence="17" key="1">
    <citation type="submission" date="2016-06" db="UniProtKB">
        <authorList>
            <consortium name="WormBaseParasite"/>
        </authorList>
    </citation>
    <scope>IDENTIFICATION</scope>
</reference>
<keyword evidence="16" id="KW-1185">Reference proteome</keyword>
<dbReference type="GO" id="GO:0034702">
    <property type="term" value="C:monoatomic ion channel complex"/>
    <property type="evidence" value="ECO:0007669"/>
    <property type="project" value="UniProtKB-KW"/>
</dbReference>
<keyword evidence="6" id="KW-0851">Voltage-gated channel</keyword>
<dbReference type="PANTHER" id="PTHR46480:SF1">
    <property type="entry name" value="VOLTAGE-GATED HYDROGEN CHANNEL 1"/>
    <property type="match status" value="1"/>
</dbReference>
<evidence type="ECO:0000256" key="8">
    <source>
        <dbReference type="ARBA" id="ARBA00023054"/>
    </source>
</evidence>
<evidence type="ECO:0000256" key="13">
    <source>
        <dbReference type="SAM" id="MobiDB-lite"/>
    </source>
</evidence>
<organism evidence="17">
    <name type="scientific">Echinostoma caproni</name>
    <dbReference type="NCBI Taxonomy" id="27848"/>
    <lineage>
        <taxon>Eukaryota</taxon>
        <taxon>Metazoa</taxon>
        <taxon>Spiralia</taxon>
        <taxon>Lophotrochozoa</taxon>
        <taxon>Platyhelminthes</taxon>
        <taxon>Trematoda</taxon>
        <taxon>Digenea</taxon>
        <taxon>Plagiorchiida</taxon>
        <taxon>Echinostomata</taxon>
        <taxon>Echinostomatoidea</taxon>
        <taxon>Echinostomatidae</taxon>
        <taxon>Echinostoma</taxon>
    </lineage>
</organism>
<accession>A0A183APG2</accession>
<feature type="domain" description="Ion transport" evidence="14">
    <location>
        <begin position="2"/>
        <end position="85"/>
    </location>
</feature>
<evidence type="ECO:0000256" key="3">
    <source>
        <dbReference type="ARBA" id="ARBA00022448"/>
    </source>
</evidence>
<evidence type="ECO:0000256" key="1">
    <source>
        <dbReference type="ARBA" id="ARBA00004651"/>
    </source>
</evidence>
<proteinExistence type="predicted"/>
<dbReference type="GO" id="GO:0005886">
    <property type="term" value="C:plasma membrane"/>
    <property type="evidence" value="ECO:0007669"/>
    <property type="project" value="UniProtKB-SubCell"/>
</dbReference>
<dbReference type="Proteomes" id="UP000272942">
    <property type="component" value="Unassembled WGS sequence"/>
</dbReference>
<evidence type="ECO:0000313" key="15">
    <source>
        <dbReference type="EMBL" id="VDP84297.1"/>
    </source>
</evidence>
<evidence type="ECO:0000256" key="6">
    <source>
        <dbReference type="ARBA" id="ARBA00022882"/>
    </source>
</evidence>